<proteinExistence type="predicted"/>
<dbReference type="PANTHER" id="PTHR33116:SF86">
    <property type="entry name" value="REVERSE TRANSCRIPTASE DOMAIN-CONTAINING PROTEIN"/>
    <property type="match status" value="1"/>
</dbReference>
<dbReference type="Proteomes" id="UP000596661">
    <property type="component" value="Chromosome 7"/>
</dbReference>
<organism evidence="1 2">
    <name type="scientific">Cannabis sativa</name>
    <name type="common">Hemp</name>
    <name type="synonym">Marijuana</name>
    <dbReference type="NCBI Taxonomy" id="3483"/>
    <lineage>
        <taxon>Eukaryota</taxon>
        <taxon>Viridiplantae</taxon>
        <taxon>Streptophyta</taxon>
        <taxon>Embryophyta</taxon>
        <taxon>Tracheophyta</taxon>
        <taxon>Spermatophyta</taxon>
        <taxon>Magnoliopsida</taxon>
        <taxon>eudicotyledons</taxon>
        <taxon>Gunneridae</taxon>
        <taxon>Pentapetalae</taxon>
        <taxon>rosids</taxon>
        <taxon>fabids</taxon>
        <taxon>Rosales</taxon>
        <taxon>Cannabaceae</taxon>
        <taxon>Cannabis</taxon>
    </lineage>
</organism>
<name>A0A803Q5A4_CANSA</name>
<accession>A0A803Q5A4</accession>
<dbReference type="Gramene" id="evm.model.07.506">
    <property type="protein sequence ID" value="cds.evm.model.07.506"/>
    <property type="gene ID" value="evm.TU.07.506"/>
</dbReference>
<dbReference type="EnsemblPlants" id="evm.model.07.506">
    <property type="protein sequence ID" value="cds.evm.model.07.506"/>
    <property type="gene ID" value="evm.TU.07.506"/>
</dbReference>
<dbReference type="PANTHER" id="PTHR33116">
    <property type="entry name" value="REVERSE TRANSCRIPTASE ZINC-BINDING DOMAIN-CONTAINING PROTEIN-RELATED-RELATED"/>
    <property type="match status" value="1"/>
</dbReference>
<dbReference type="OMA" id="MCLASLM"/>
<reference evidence="1" key="1">
    <citation type="submission" date="2018-11" db="EMBL/GenBank/DDBJ databases">
        <authorList>
            <person name="Grassa J C."/>
        </authorList>
    </citation>
    <scope>NUCLEOTIDE SEQUENCE [LARGE SCALE GENOMIC DNA]</scope>
</reference>
<dbReference type="AlphaFoldDB" id="A0A803Q5A4"/>
<protein>
    <submittedName>
        <fullName evidence="1">Uncharacterized protein</fullName>
    </submittedName>
</protein>
<reference evidence="1" key="2">
    <citation type="submission" date="2021-03" db="UniProtKB">
        <authorList>
            <consortium name="EnsemblPlants"/>
        </authorList>
    </citation>
    <scope>IDENTIFICATION</scope>
</reference>
<dbReference type="EMBL" id="UZAU01000635">
    <property type="status" value="NOT_ANNOTATED_CDS"/>
    <property type="molecule type" value="Genomic_DNA"/>
</dbReference>
<sequence length="99" mass="11085">MCFGATVDDSDRMCLASLMEMKVVDNYGKYLGLPSFVGGTKKELFETIKNRVWNKVKGWKISMFSLAGKEVLIKAILQAMPTYTMSCFKITKSTTNSLP</sequence>
<evidence type="ECO:0000313" key="2">
    <source>
        <dbReference type="Proteomes" id="UP000596661"/>
    </source>
</evidence>
<evidence type="ECO:0000313" key="1">
    <source>
        <dbReference type="EnsemblPlants" id="cds.evm.model.07.506"/>
    </source>
</evidence>
<keyword evidence="2" id="KW-1185">Reference proteome</keyword>